<organism evidence="1 2">
    <name type="scientific">Croceicoccus marinus</name>
    <dbReference type="NCBI Taxonomy" id="450378"/>
    <lineage>
        <taxon>Bacteria</taxon>
        <taxon>Pseudomonadati</taxon>
        <taxon>Pseudomonadota</taxon>
        <taxon>Alphaproteobacteria</taxon>
        <taxon>Sphingomonadales</taxon>
        <taxon>Erythrobacteraceae</taxon>
        <taxon>Croceicoccus</taxon>
    </lineage>
</organism>
<dbReference type="AlphaFoldDB" id="A0A7G6VT28"/>
<accession>A0A7G6VT28</accession>
<proteinExistence type="predicted"/>
<sequence length="156" mass="17332">MIKKLPPDLWQQRLQFILERIESSESKSSIELGLRHMFHLSQLAPGPFGELSRPIVDESAFEQLLYSGDLDAAALALIGDAARLFGQYDAISKLYAVKIEFSELSIVSESTGLSLVSAIISSWVKSFLAIYQKYGESVNLNRPGYQFGSLPPPNEH</sequence>
<gene>
    <name evidence="1" type="ORF">H4O24_13370</name>
</gene>
<protein>
    <submittedName>
        <fullName evidence="1">Uncharacterized protein</fullName>
    </submittedName>
</protein>
<evidence type="ECO:0000313" key="2">
    <source>
        <dbReference type="Proteomes" id="UP000515297"/>
    </source>
</evidence>
<dbReference type="EMBL" id="CP060052">
    <property type="protein sequence ID" value="QNE04893.1"/>
    <property type="molecule type" value="Genomic_DNA"/>
</dbReference>
<dbReference type="Proteomes" id="UP000515297">
    <property type="component" value="Chromosome"/>
</dbReference>
<dbReference type="RefSeq" id="WP_185884135.1">
    <property type="nucleotide sequence ID" value="NZ_CP060052.1"/>
</dbReference>
<name>A0A7G6VT28_9SPHN</name>
<reference evidence="1 2" key="1">
    <citation type="submission" date="2020-08" db="EMBL/GenBank/DDBJ databases">
        <authorList>
            <person name="Liu G."/>
            <person name="Sun C."/>
        </authorList>
    </citation>
    <scope>NUCLEOTIDE SEQUENCE [LARGE SCALE GENOMIC DNA]</scope>
    <source>
        <strain evidence="1 2">OT19</strain>
    </source>
</reference>
<evidence type="ECO:0000313" key="1">
    <source>
        <dbReference type="EMBL" id="QNE04893.1"/>
    </source>
</evidence>